<feature type="active site" description="Proton acceptor" evidence="1">
    <location>
        <position position="172"/>
    </location>
</feature>
<accession>B7R6U8</accession>
<reference evidence="2 3" key="2">
    <citation type="journal article" date="2015" name="BMC Genomics">
        <title>Analysis of three genomes within the thermophilic bacterial species Caldanaerobacter subterraneus with a focus on carbon monoxide dehydrogenase evolution and hydrolase diversity.</title>
        <authorList>
            <person name="Sant'Anna F.H."/>
            <person name="Lebedinsky A.V."/>
            <person name="Sokolova T.G."/>
            <person name="Robb F.T."/>
            <person name="Gonzalez J.M."/>
        </authorList>
    </citation>
    <scope>NUCLEOTIDE SEQUENCE [LARGE SCALE GENOMIC DNA]</scope>
    <source>
        <strain evidence="2 3">DSM 12653</strain>
    </source>
</reference>
<feature type="binding site" evidence="1">
    <location>
        <position position="354"/>
    </location>
    <ligand>
        <name>a divalent metal cation</name>
        <dbReference type="ChEBI" id="CHEBI:60240"/>
    </ligand>
</feature>
<dbReference type="InterPro" id="IPR032586">
    <property type="entry name" value="UxaE"/>
</dbReference>
<comment type="caution">
    <text evidence="2">The sequence shown here is derived from an EMBL/GenBank/DDBJ whole genome shotgun (WGS) entry which is preliminary data.</text>
</comment>
<protein>
    <recommendedName>
        <fullName evidence="1">Tagaturonate/fructuronate epimerase</fullName>
        <shortName evidence="1">D-TagA/D-FruA epimerase</shortName>
        <ecNumber evidence="1">5.1.2.7</ecNumber>
    </recommendedName>
</protein>
<comment type="cofactor">
    <cofactor evidence="1">
        <name>a divalent metal cation</name>
        <dbReference type="ChEBI" id="CHEBI:60240"/>
    </cofactor>
</comment>
<feature type="binding site" evidence="1">
    <location>
        <position position="321"/>
    </location>
    <ligand>
        <name>a divalent metal cation</name>
        <dbReference type="ChEBI" id="CHEBI:60240"/>
    </ligand>
</feature>
<feature type="active site" description="Proton donor" evidence="1">
    <location>
        <position position="279"/>
    </location>
</feature>
<dbReference type="Gene3D" id="3.20.20.70">
    <property type="entry name" value="Aldolase class I"/>
    <property type="match status" value="1"/>
</dbReference>
<dbReference type="AlphaFoldDB" id="B7R6U8"/>
<comment type="catalytic activity">
    <reaction evidence="1">
        <text>keto-D-tagaturonate = keto-D-fructuronate</text>
        <dbReference type="Rhea" id="RHEA:51656"/>
        <dbReference type="ChEBI" id="CHEBI:17886"/>
        <dbReference type="ChEBI" id="CHEBI:59881"/>
        <dbReference type="EC" id="5.1.2.7"/>
    </reaction>
</comment>
<reference evidence="2 3" key="1">
    <citation type="submission" date="2008-07" db="EMBL/GenBank/DDBJ databases">
        <authorList>
            <person name="Gonzalez J."/>
            <person name="Sokolova T."/>
            <person name="Ferriera S."/>
            <person name="Johnson J."/>
            <person name="Kravitz S."/>
            <person name="Beeson K."/>
            <person name="Sutton G."/>
            <person name="Rogers Y.-H."/>
            <person name="Friedman R."/>
            <person name="Frazier M."/>
            <person name="Venter J.C."/>
        </authorList>
    </citation>
    <scope>NUCLEOTIDE SEQUENCE [LARGE SCALE GENOMIC DNA]</scope>
    <source>
        <strain evidence="2 3">DSM 12653</strain>
    </source>
</reference>
<sequence>MFERKIEMINKVAEYLSREGFYFYEKSFRKFSEDIYIFVVKKANEKSIGLLTQGDFTLSSPYFTERKYLKEIGYYLNLYPLTYENFVILKDKFSIAPSPCNKKVSFGMGDRLGLVTAAHIRAVENYDVFPVLAQQSPRELMKTHRSFKEAILKAILGVLEEGYTGKFGADADHIKDENYLMEAIDAGYTMYTLDLSDMLVKLSDYTESQLKEKAEKLNITSKRIIEKFKGKKFVMPTEEAFTVSEEELYKSALTYEKAMDFVEKVYGILKDKVKNFDLEISIDEGDKDTTVEDHIFVAEYLHEKGIDFWSLAPKFPGEFQKAIDYIGDVDKFAVELKKHQFLSREFGGYKLSLHSGSDKFSIYKVFSEITEGEFHIKTSGTSWLQAVNLIFEKDKKLFKELYQIALYNLEESKKAYKVLIDKKDFPENINLEDSQIVSKPEIKQLFHISYGVLLEERKKQIFEVLNKYEEEHYEFVRKNVENHFKEIFSK</sequence>
<dbReference type="InterPro" id="IPR013785">
    <property type="entry name" value="Aldolase_TIM"/>
</dbReference>
<reference evidence="3" key="3">
    <citation type="submission" date="2015-02" db="EMBL/GenBank/DDBJ databases">
        <title>Genome analysis of three genomes within the thermophilic hydrogenogenic bacterial species Caldanaerobacter subterraneus.</title>
        <authorList>
            <person name="Sant'Anna F.H."/>
            <person name="Lebedinsky A."/>
            <person name="Sokolova T."/>
            <person name="Robb F.T."/>
            <person name="Gonzalez J.M."/>
        </authorList>
    </citation>
    <scope>NUCLEOTIDE SEQUENCE [LARGE SCALE GENOMIC DNA]</scope>
    <source>
        <strain evidence="3">DSM 12653</strain>
    </source>
</reference>
<keyword evidence="1" id="KW-0413">Isomerase</keyword>
<feature type="binding site" evidence="1">
    <location>
        <position position="173"/>
    </location>
    <ligand>
        <name>a divalent metal cation</name>
        <dbReference type="ChEBI" id="CHEBI:60240"/>
    </ligand>
</feature>
<dbReference type="EC" id="5.1.2.7" evidence="1"/>
<dbReference type="EMBL" id="ABXP02000104">
    <property type="protein sequence ID" value="KKC29197.1"/>
    <property type="molecule type" value="Genomic_DNA"/>
</dbReference>
<evidence type="ECO:0000313" key="2">
    <source>
        <dbReference type="EMBL" id="KKC29197.1"/>
    </source>
</evidence>
<evidence type="ECO:0000313" key="3">
    <source>
        <dbReference type="Proteomes" id="UP000010146"/>
    </source>
</evidence>
<keyword evidence="1" id="KW-0479">Metal-binding</keyword>
<dbReference type="Pfam" id="PF16257">
    <property type="entry name" value="UxaE"/>
    <property type="match status" value="1"/>
</dbReference>
<dbReference type="HAMAP" id="MF_02243">
    <property type="entry name" value="UxaE"/>
    <property type="match status" value="1"/>
</dbReference>
<name>B7R6U8_9THEO</name>
<dbReference type="GO" id="GO:0046872">
    <property type="term" value="F:metal ion binding"/>
    <property type="evidence" value="ECO:0007669"/>
    <property type="project" value="UniProtKB-UniRule"/>
</dbReference>
<proteinExistence type="inferred from homology"/>
<comment type="function">
    <text evidence="1">Catalyzes the epimerization of D-tagaturonate (D-TagA) to D-fructuronate (D-FruA).</text>
</comment>
<evidence type="ECO:0000256" key="1">
    <source>
        <dbReference type="HAMAP-Rule" id="MF_02243"/>
    </source>
</evidence>
<gene>
    <name evidence="1" type="primary">uxaE</name>
    <name evidence="2" type="ORF">CDSM653_01813</name>
</gene>
<dbReference type="GO" id="GO:0016856">
    <property type="term" value="F:racemase and epimerase activity, acting on hydroxy acids and derivatives"/>
    <property type="evidence" value="ECO:0007669"/>
    <property type="project" value="UniProtKB-UniRule"/>
</dbReference>
<dbReference type="Proteomes" id="UP000010146">
    <property type="component" value="Unassembled WGS sequence"/>
</dbReference>
<dbReference type="SUPFAM" id="SSF51569">
    <property type="entry name" value="Aldolase"/>
    <property type="match status" value="1"/>
</dbReference>
<organism evidence="2 3">
    <name type="scientific">Caldanaerobacter subterraneus subsp. pacificus DSM 12653</name>
    <dbReference type="NCBI Taxonomy" id="391606"/>
    <lineage>
        <taxon>Bacteria</taxon>
        <taxon>Bacillati</taxon>
        <taxon>Bacillota</taxon>
        <taxon>Clostridia</taxon>
        <taxon>Thermoanaerobacterales</taxon>
        <taxon>Thermoanaerobacteraceae</taxon>
        <taxon>Caldanaerobacter</taxon>
    </lineage>
</organism>
<comment type="similarity">
    <text evidence="1">Belongs to the UxaE family.</text>
</comment>